<evidence type="ECO:0000256" key="1">
    <source>
        <dbReference type="SAM" id="MobiDB-lite"/>
    </source>
</evidence>
<gene>
    <name evidence="2" type="ORF">B0T21DRAFT_23849</name>
</gene>
<feature type="region of interest" description="Disordered" evidence="1">
    <location>
        <begin position="1"/>
        <end position="22"/>
    </location>
</feature>
<proteinExistence type="predicted"/>
<accession>A0AA40K778</accession>
<protein>
    <submittedName>
        <fullName evidence="2">Uncharacterized protein</fullName>
    </submittedName>
</protein>
<organism evidence="2 3">
    <name type="scientific">Apiosordaria backusii</name>
    <dbReference type="NCBI Taxonomy" id="314023"/>
    <lineage>
        <taxon>Eukaryota</taxon>
        <taxon>Fungi</taxon>
        <taxon>Dikarya</taxon>
        <taxon>Ascomycota</taxon>
        <taxon>Pezizomycotina</taxon>
        <taxon>Sordariomycetes</taxon>
        <taxon>Sordariomycetidae</taxon>
        <taxon>Sordariales</taxon>
        <taxon>Lasiosphaeriaceae</taxon>
        <taxon>Apiosordaria</taxon>
    </lineage>
</organism>
<dbReference type="EMBL" id="JAUKTV010000001">
    <property type="protein sequence ID" value="KAK0748514.1"/>
    <property type="molecule type" value="Genomic_DNA"/>
</dbReference>
<dbReference type="Proteomes" id="UP001172159">
    <property type="component" value="Unassembled WGS sequence"/>
</dbReference>
<dbReference type="AlphaFoldDB" id="A0AA40K778"/>
<keyword evidence="3" id="KW-1185">Reference proteome</keyword>
<evidence type="ECO:0000313" key="2">
    <source>
        <dbReference type="EMBL" id="KAK0748514.1"/>
    </source>
</evidence>
<sequence>MPPPLRPLTLPASPGPSNNRNPCSHVAQSVIRRRGLVCGSAPESFANHQSLTPLALTKAFLERKEKKGERPPTCCLSHKVQACQASSPNVSLHRSIFFPFLPDVCVEILRPSAWRTTTIGGGYDGPSPGTRQSFCDQYYAMLAINDICRRRDKPEDWASCQITNQRAKMVSGYFWQEKGALVGGCWPRSSATDGQLTVFCQACLEWTPLFASRRMSMDRAEPLHSKEIR</sequence>
<comment type="caution">
    <text evidence="2">The sequence shown here is derived from an EMBL/GenBank/DDBJ whole genome shotgun (WGS) entry which is preliminary data.</text>
</comment>
<reference evidence="2" key="1">
    <citation type="submission" date="2023-06" db="EMBL/GenBank/DDBJ databases">
        <title>Genome-scale phylogeny and comparative genomics of the fungal order Sordariales.</title>
        <authorList>
            <consortium name="Lawrence Berkeley National Laboratory"/>
            <person name="Hensen N."/>
            <person name="Bonometti L."/>
            <person name="Westerberg I."/>
            <person name="Brannstrom I.O."/>
            <person name="Guillou S."/>
            <person name="Cros-Aarteil S."/>
            <person name="Calhoun S."/>
            <person name="Haridas S."/>
            <person name="Kuo A."/>
            <person name="Mondo S."/>
            <person name="Pangilinan J."/>
            <person name="Riley R."/>
            <person name="Labutti K."/>
            <person name="Andreopoulos B."/>
            <person name="Lipzen A."/>
            <person name="Chen C."/>
            <person name="Yanf M."/>
            <person name="Daum C."/>
            <person name="Ng V."/>
            <person name="Clum A."/>
            <person name="Steindorff A."/>
            <person name="Ohm R."/>
            <person name="Martin F."/>
            <person name="Silar P."/>
            <person name="Natvig D."/>
            <person name="Lalanne C."/>
            <person name="Gautier V."/>
            <person name="Ament-Velasquez S.L."/>
            <person name="Kruys A."/>
            <person name="Hutchinson M.I."/>
            <person name="Powell A.J."/>
            <person name="Barry K."/>
            <person name="Miller A.N."/>
            <person name="Grigoriev I.V."/>
            <person name="Debuchy R."/>
            <person name="Gladieux P."/>
            <person name="Thoren M.H."/>
            <person name="Johannesson H."/>
        </authorList>
    </citation>
    <scope>NUCLEOTIDE SEQUENCE</scope>
    <source>
        <strain evidence="2">CBS 540.89</strain>
    </source>
</reference>
<name>A0AA40K778_9PEZI</name>
<evidence type="ECO:0000313" key="3">
    <source>
        <dbReference type="Proteomes" id="UP001172159"/>
    </source>
</evidence>